<dbReference type="InterPro" id="IPR034574">
    <property type="entry name" value="SDH6"/>
</dbReference>
<name>A0A0D3HCE8_9ORYZ</name>
<reference evidence="2" key="1">
    <citation type="journal article" date="2009" name="Rice">
        <title>De Novo Next Generation Sequencing of Plant Genomes.</title>
        <authorList>
            <person name="Rounsley S."/>
            <person name="Marri P.R."/>
            <person name="Yu Y."/>
            <person name="He R."/>
            <person name="Sisneros N."/>
            <person name="Goicoechea J.L."/>
            <person name="Lee S.J."/>
            <person name="Angelova A."/>
            <person name="Kudrna D."/>
            <person name="Luo M."/>
            <person name="Affourtit J."/>
            <person name="Desany B."/>
            <person name="Knight J."/>
            <person name="Niazi F."/>
            <person name="Egholm M."/>
            <person name="Wing R.A."/>
        </authorList>
    </citation>
    <scope>NUCLEOTIDE SEQUENCE [LARGE SCALE GENOMIC DNA]</scope>
    <source>
        <strain evidence="2">cv. IRGC 105608</strain>
    </source>
</reference>
<dbReference type="HOGENOM" id="CLU_126228_0_0_1"/>
<sequence>MASLNADPSPVAPSRPLLTSMTQQATAPLDGDAQIPSPPIPSTDGPQFASSFPPKPSPAPWAEGLQEVCARQGSGRLVGVALKYSKVLSWPLTSKQSVLRLEVAEHLYRLYKTDNQGVPQSGSTSTPFWQPRKPHAPIYALRLCSLHLVPPSRPLDRHGLNYSNSSLQVFFLLILATILVLRLI</sequence>
<dbReference type="EnsemblPlants" id="OBART10G06260.1">
    <property type="protein sequence ID" value="OBART10G06260.1"/>
    <property type="gene ID" value="OBART10G06260"/>
</dbReference>
<reference evidence="2" key="2">
    <citation type="submission" date="2015-03" db="UniProtKB">
        <authorList>
            <consortium name="EnsemblPlants"/>
        </authorList>
    </citation>
    <scope>IDENTIFICATION</scope>
</reference>
<dbReference type="AlphaFoldDB" id="A0A0D3HCE8"/>
<dbReference type="GO" id="GO:0045273">
    <property type="term" value="C:respiratory chain complex II (succinate dehydrogenase)"/>
    <property type="evidence" value="ECO:0007669"/>
    <property type="project" value="InterPro"/>
</dbReference>
<dbReference type="PANTHER" id="PTHR36708">
    <property type="entry name" value="SUCCINATE DEHYDROGENASE SUBUNIT 6, MITOCHONDRIAL"/>
    <property type="match status" value="1"/>
</dbReference>
<keyword evidence="3" id="KW-1185">Reference proteome</keyword>
<organism evidence="2">
    <name type="scientific">Oryza barthii</name>
    <dbReference type="NCBI Taxonomy" id="65489"/>
    <lineage>
        <taxon>Eukaryota</taxon>
        <taxon>Viridiplantae</taxon>
        <taxon>Streptophyta</taxon>
        <taxon>Embryophyta</taxon>
        <taxon>Tracheophyta</taxon>
        <taxon>Spermatophyta</taxon>
        <taxon>Magnoliopsida</taxon>
        <taxon>Liliopsida</taxon>
        <taxon>Poales</taxon>
        <taxon>Poaceae</taxon>
        <taxon>BOP clade</taxon>
        <taxon>Oryzoideae</taxon>
        <taxon>Oryzeae</taxon>
        <taxon>Oryzinae</taxon>
        <taxon>Oryza</taxon>
    </lineage>
</organism>
<feature type="region of interest" description="Disordered" evidence="1">
    <location>
        <begin position="1"/>
        <end position="60"/>
    </location>
</feature>
<evidence type="ECO:0000313" key="2">
    <source>
        <dbReference type="EnsemblPlants" id="OBART10G06260.1"/>
    </source>
</evidence>
<protein>
    <submittedName>
        <fullName evidence="2">Uncharacterized protein</fullName>
    </submittedName>
</protein>
<dbReference type="PaxDb" id="65489-OBART10G06260.1"/>
<feature type="compositionally biased region" description="Polar residues" evidence="1">
    <location>
        <begin position="17"/>
        <end position="26"/>
    </location>
</feature>
<accession>A0A0D3HCE8</accession>
<dbReference type="PANTHER" id="PTHR36708:SF1">
    <property type="entry name" value="SUCCINATE DEHYDROGENASE SUBUNIT 6, MITOCHONDRIAL"/>
    <property type="match status" value="1"/>
</dbReference>
<dbReference type="Gramene" id="OBART10G06260.1">
    <property type="protein sequence ID" value="OBART10G06260.1"/>
    <property type="gene ID" value="OBART10G06260"/>
</dbReference>
<evidence type="ECO:0000256" key="1">
    <source>
        <dbReference type="SAM" id="MobiDB-lite"/>
    </source>
</evidence>
<dbReference type="Proteomes" id="UP000026960">
    <property type="component" value="Chromosome 10"/>
</dbReference>
<evidence type="ECO:0000313" key="3">
    <source>
        <dbReference type="Proteomes" id="UP000026960"/>
    </source>
</evidence>
<proteinExistence type="predicted"/>